<proteinExistence type="predicted"/>
<name>A0A255YSJ5_9PROT</name>
<dbReference type="Pfam" id="PF11639">
    <property type="entry name" value="HapK"/>
    <property type="match status" value="1"/>
</dbReference>
<accession>A0A255YSJ5</accession>
<dbReference type="OrthoDB" id="4731620at2"/>
<gene>
    <name evidence="1" type="ORF">CHU95_20980</name>
</gene>
<reference evidence="1 2" key="1">
    <citation type="submission" date="2017-07" db="EMBL/GenBank/DDBJ databases">
        <title>Niveispirillum cyanobacteriorum sp. nov., isolated from cyanobacterial aggregates in a eutrophic lake.</title>
        <authorList>
            <person name="Cai H."/>
        </authorList>
    </citation>
    <scope>NUCLEOTIDE SEQUENCE [LARGE SCALE GENOMIC DNA]</scope>
    <source>
        <strain evidence="2">TH1-14</strain>
    </source>
</reference>
<dbReference type="Proteomes" id="UP000216998">
    <property type="component" value="Unassembled WGS sequence"/>
</dbReference>
<comment type="caution">
    <text evidence="1">The sequence shown here is derived from an EMBL/GenBank/DDBJ whole genome shotgun (WGS) entry which is preliminary data.</text>
</comment>
<dbReference type="SUPFAM" id="SSF54909">
    <property type="entry name" value="Dimeric alpha+beta barrel"/>
    <property type="match status" value="1"/>
</dbReference>
<dbReference type="InterPro" id="IPR011008">
    <property type="entry name" value="Dimeric_a/b-barrel"/>
</dbReference>
<evidence type="ECO:0000313" key="2">
    <source>
        <dbReference type="Proteomes" id="UP000216998"/>
    </source>
</evidence>
<dbReference type="InterPro" id="IPR021667">
    <property type="entry name" value="HapK"/>
</dbReference>
<evidence type="ECO:0000313" key="1">
    <source>
        <dbReference type="EMBL" id="OYQ31615.1"/>
    </source>
</evidence>
<organism evidence="1 2">
    <name type="scientific">Niveispirillum lacus</name>
    <dbReference type="NCBI Taxonomy" id="1981099"/>
    <lineage>
        <taxon>Bacteria</taxon>
        <taxon>Pseudomonadati</taxon>
        <taxon>Pseudomonadota</taxon>
        <taxon>Alphaproteobacteria</taxon>
        <taxon>Rhodospirillales</taxon>
        <taxon>Azospirillaceae</taxon>
        <taxon>Niveispirillum</taxon>
    </lineage>
</organism>
<keyword evidence="2" id="KW-1185">Reference proteome</keyword>
<sequence length="103" mass="11488">MATRIIALFNLKPGIDRAAYEEWARTTDLPTVNGLPSITEFTVFRSAVTLGSEAPPPYQYIEIIDVADMEQFGRDIATETMQKIAAQFQEMADVTFILTDKLG</sequence>
<dbReference type="AlphaFoldDB" id="A0A255YSJ5"/>
<dbReference type="EMBL" id="NOXU01000032">
    <property type="protein sequence ID" value="OYQ31615.1"/>
    <property type="molecule type" value="Genomic_DNA"/>
</dbReference>
<protein>
    <submittedName>
        <fullName evidence="1">REDY-like protein HapK</fullName>
    </submittedName>
</protein>
<dbReference type="Gene3D" id="3.30.70.100">
    <property type="match status" value="1"/>
</dbReference>
<dbReference type="RefSeq" id="WP_094458297.1">
    <property type="nucleotide sequence ID" value="NZ_NOXU01000032.1"/>
</dbReference>